<keyword evidence="1" id="KW-0812">Transmembrane</keyword>
<evidence type="ECO:0000256" key="1">
    <source>
        <dbReference type="SAM" id="Phobius"/>
    </source>
</evidence>
<dbReference type="AlphaFoldDB" id="A0A6A6UAY3"/>
<dbReference type="OrthoDB" id="9451547at2759"/>
<dbReference type="EMBL" id="MU004237">
    <property type="protein sequence ID" value="KAF2668074.1"/>
    <property type="molecule type" value="Genomic_DNA"/>
</dbReference>
<feature type="transmembrane region" description="Helical" evidence="1">
    <location>
        <begin position="93"/>
        <end position="113"/>
    </location>
</feature>
<gene>
    <name evidence="3" type="ORF">BT63DRAFT_308818</name>
</gene>
<evidence type="ECO:0000256" key="2">
    <source>
        <dbReference type="SAM" id="SignalP"/>
    </source>
</evidence>
<accession>A0A6A6UAY3</accession>
<proteinExistence type="predicted"/>
<feature type="transmembrane region" description="Helical" evidence="1">
    <location>
        <begin position="60"/>
        <end position="81"/>
    </location>
</feature>
<organism evidence="3 4">
    <name type="scientific">Microthyrium microscopicum</name>
    <dbReference type="NCBI Taxonomy" id="703497"/>
    <lineage>
        <taxon>Eukaryota</taxon>
        <taxon>Fungi</taxon>
        <taxon>Dikarya</taxon>
        <taxon>Ascomycota</taxon>
        <taxon>Pezizomycotina</taxon>
        <taxon>Dothideomycetes</taxon>
        <taxon>Dothideomycetes incertae sedis</taxon>
        <taxon>Microthyriales</taxon>
        <taxon>Microthyriaceae</taxon>
        <taxon>Microthyrium</taxon>
    </lineage>
</organism>
<keyword evidence="1" id="KW-0472">Membrane</keyword>
<feature type="chain" id="PRO_5025374263" evidence="2">
    <location>
        <begin position="20"/>
        <end position="501"/>
    </location>
</feature>
<evidence type="ECO:0000313" key="3">
    <source>
        <dbReference type="EMBL" id="KAF2668074.1"/>
    </source>
</evidence>
<protein>
    <submittedName>
        <fullName evidence="3">Uncharacterized protein</fullName>
    </submittedName>
</protein>
<keyword evidence="1" id="KW-1133">Transmembrane helix</keyword>
<feature type="transmembrane region" description="Helical" evidence="1">
    <location>
        <begin position="191"/>
        <end position="209"/>
    </location>
</feature>
<feature type="transmembrane region" description="Helical" evidence="1">
    <location>
        <begin position="216"/>
        <end position="237"/>
    </location>
</feature>
<keyword evidence="4" id="KW-1185">Reference proteome</keyword>
<name>A0A6A6UAY3_9PEZI</name>
<evidence type="ECO:0000313" key="4">
    <source>
        <dbReference type="Proteomes" id="UP000799302"/>
    </source>
</evidence>
<dbReference type="Proteomes" id="UP000799302">
    <property type="component" value="Unassembled WGS sequence"/>
</dbReference>
<keyword evidence="2" id="KW-0732">Signal</keyword>
<feature type="transmembrane region" description="Helical" evidence="1">
    <location>
        <begin position="370"/>
        <end position="393"/>
    </location>
</feature>
<feature type="signal peptide" evidence="2">
    <location>
        <begin position="1"/>
        <end position="19"/>
    </location>
</feature>
<feature type="transmembrane region" description="Helical" evidence="1">
    <location>
        <begin position="340"/>
        <end position="358"/>
    </location>
</feature>
<feature type="transmembrane region" description="Helical" evidence="1">
    <location>
        <begin position="454"/>
        <end position="474"/>
    </location>
</feature>
<sequence length="501" mass="56998">MFAFIVLILFLFQCYPSFAAPTAYLASEYIIVRDANNQTAVTTAKRGWVSSPNERGTIDIIWSSLITMFLCSWSLLCLNVPAPKHSILSRLHLRLWLTALCFLGPEFTLVMALGQYASARQSVIDFANAKAGDWTMNHAFYANMGGFMLHTPDFAPFPVDAKQLLFLIKGGFVELPKLQKRAIADKNKVDGMLRLITLLQVLWFTINVIGRIATRLTVTCLELTTAAFIICAVGTSYCWLHKPADVEVPEDIYSSHSIVEIEKAAWEAAKSDPTIDPNVSREIQTRTPLDFLSRKEWAWSKYWTNWINILRNMKIVFAPKQFPVDRFENTVFLPLPKSLYTIWSLIALAYSSIFVAAWNFEFPTPIERTLWHIATLGLLVSAVAYWVITHFAYDAWPSIRSWLSSHLPEMSSRIQKKREASINTRLGRKLHKLADMLRNNSPNKDPALTIPLKAILPIYVLGVLYCTSRTYILLADIVELRSLPADAFEQVDWSVFVPHFH</sequence>
<dbReference type="PANTHER" id="PTHR35043">
    <property type="entry name" value="TRANSCRIPTION FACTOR DOMAIN-CONTAINING PROTEIN"/>
    <property type="match status" value="1"/>
</dbReference>
<reference evidence="3" key="1">
    <citation type="journal article" date="2020" name="Stud. Mycol.">
        <title>101 Dothideomycetes genomes: a test case for predicting lifestyles and emergence of pathogens.</title>
        <authorList>
            <person name="Haridas S."/>
            <person name="Albert R."/>
            <person name="Binder M."/>
            <person name="Bloem J."/>
            <person name="Labutti K."/>
            <person name="Salamov A."/>
            <person name="Andreopoulos B."/>
            <person name="Baker S."/>
            <person name="Barry K."/>
            <person name="Bills G."/>
            <person name="Bluhm B."/>
            <person name="Cannon C."/>
            <person name="Castanera R."/>
            <person name="Culley D."/>
            <person name="Daum C."/>
            <person name="Ezra D."/>
            <person name="Gonzalez J."/>
            <person name="Henrissat B."/>
            <person name="Kuo A."/>
            <person name="Liang C."/>
            <person name="Lipzen A."/>
            <person name="Lutzoni F."/>
            <person name="Magnuson J."/>
            <person name="Mondo S."/>
            <person name="Nolan M."/>
            <person name="Ohm R."/>
            <person name="Pangilinan J."/>
            <person name="Park H.-J."/>
            <person name="Ramirez L."/>
            <person name="Alfaro M."/>
            <person name="Sun H."/>
            <person name="Tritt A."/>
            <person name="Yoshinaga Y."/>
            <person name="Zwiers L.-H."/>
            <person name="Turgeon B."/>
            <person name="Goodwin S."/>
            <person name="Spatafora J."/>
            <person name="Crous P."/>
            <person name="Grigoriev I."/>
        </authorList>
    </citation>
    <scope>NUCLEOTIDE SEQUENCE</scope>
    <source>
        <strain evidence="3">CBS 115976</strain>
    </source>
</reference>
<dbReference type="PANTHER" id="PTHR35043:SF8">
    <property type="entry name" value="DUF4220 DOMAIN-CONTAINING PROTEIN"/>
    <property type="match status" value="1"/>
</dbReference>